<dbReference type="Proteomes" id="UP000012118">
    <property type="component" value="Unassembled WGS sequence"/>
</dbReference>
<organism evidence="1 2">
    <name type="scientific">Leptospira weilii str. UI 13098</name>
    <dbReference type="NCBI Taxonomy" id="1088542"/>
    <lineage>
        <taxon>Bacteria</taxon>
        <taxon>Pseudomonadati</taxon>
        <taxon>Spirochaetota</taxon>
        <taxon>Spirochaetia</taxon>
        <taxon>Leptospirales</taxon>
        <taxon>Leptospiraceae</taxon>
        <taxon>Leptospira</taxon>
    </lineage>
</organism>
<evidence type="ECO:0000313" key="2">
    <source>
        <dbReference type="Proteomes" id="UP000012118"/>
    </source>
</evidence>
<comment type="caution">
    <text evidence="1">The sequence shown here is derived from an EMBL/GenBank/DDBJ whole genome shotgun (WGS) entry which is preliminary data.</text>
</comment>
<gene>
    <name evidence="1" type="ORF">LEP1GSC108_0917</name>
</gene>
<accession>M6Q4B6</accession>
<dbReference type="EMBL" id="AHNU02000087">
    <property type="protein sequence ID" value="EMN88000.1"/>
    <property type="molecule type" value="Genomic_DNA"/>
</dbReference>
<evidence type="ECO:0000313" key="1">
    <source>
        <dbReference type="EMBL" id="EMN88000.1"/>
    </source>
</evidence>
<dbReference type="AlphaFoldDB" id="M6Q4B6"/>
<sequence length="62" mass="7033">MLRVHASYILLRFGSSSEFLRNHILKRNAFGFKTVRVHVGDVVSNDIHSDLMVLKSGYTGIE</sequence>
<proteinExistence type="predicted"/>
<reference evidence="1 2" key="1">
    <citation type="submission" date="2013-01" db="EMBL/GenBank/DDBJ databases">
        <authorList>
            <person name="Harkins D.M."/>
            <person name="Durkin A.S."/>
            <person name="Brinkac L.M."/>
            <person name="Haft D.H."/>
            <person name="Selengut J.D."/>
            <person name="Sanka R."/>
            <person name="DePew J."/>
            <person name="Purushe J."/>
            <person name="Chanthongthip A."/>
            <person name="Lattana O."/>
            <person name="Phetsouvanh R."/>
            <person name="Newton P.N."/>
            <person name="Vinetz J.M."/>
            <person name="Sutton G.G."/>
            <person name="Nierman W.C."/>
            <person name="Fouts D.E."/>
        </authorList>
    </citation>
    <scope>NUCLEOTIDE SEQUENCE [LARGE SCALE GENOMIC DNA]</scope>
    <source>
        <strain evidence="1 2">UI 13098</strain>
    </source>
</reference>
<keyword evidence="2" id="KW-1185">Reference proteome</keyword>
<protein>
    <submittedName>
        <fullName evidence="1">Uncharacterized protein</fullName>
    </submittedName>
</protein>
<name>M6Q4B6_9LEPT</name>